<feature type="compositionally biased region" description="Low complexity" evidence="1">
    <location>
        <begin position="155"/>
        <end position="177"/>
    </location>
</feature>
<reference evidence="3" key="1">
    <citation type="submission" date="2020-11" db="EMBL/GenBank/DDBJ databases">
        <authorList>
            <person name="Tran Van P."/>
        </authorList>
    </citation>
    <scope>NUCLEOTIDE SEQUENCE</scope>
</reference>
<dbReference type="Proteomes" id="UP000677054">
    <property type="component" value="Unassembled WGS sequence"/>
</dbReference>
<accession>A0A7R8XE65</accession>
<evidence type="ECO:0000313" key="3">
    <source>
        <dbReference type="EMBL" id="CAD7245584.1"/>
    </source>
</evidence>
<evidence type="ECO:0000256" key="1">
    <source>
        <dbReference type="SAM" id="MobiDB-lite"/>
    </source>
</evidence>
<dbReference type="EMBL" id="CAJPEV010000893">
    <property type="protein sequence ID" value="CAG0889346.1"/>
    <property type="molecule type" value="Genomic_DNA"/>
</dbReference>
<protein>
    <submittedName>
        <fullName evidence="3">Uncharacterized protein</fullName>
    </submittedName>
</protein>
<keyword evidence="4" id="KW-1185">Reference proteome</keyword>
<keyword evidence="2" id="KW-1133">Transmembrane helix</keyword>
<keyword evidence="2" id="KW-0472">Membrane</keyword>
<feature type="region of interest" description="Disordered" evidence="1">
    <location>
        <begin position="105"/>
        <end position="131"/>
    </location>
</feature>
<dbReference type="EMBL" id="LR900410">
    <property type="protein sequence ID" value="CAD7245584.1"/>
    <property type="molecule type" value="Genomic_DNA"/>
</dbReference>
<gene>
    <name evidence="3" type="ORF">DSTB1V02_LOCUS5456</name>
</gene>
<organism evidence="3">
    <name type="scientific">Darwinula stevensoni</name>
    <dbReference type="NCBI Taxonomy" id="69355"/>
    <lineage>
        <taxon>Eukaryota</taxon>
        <taxon>Metazoa</taxon>
        <taxon>Ecdysozoa</taxon>
        <taxon>Arthropoda</taxon>
        <taxon>Crustacea</taxon>
        <taxon>Oligostraca</taxon>
        <taxon>Ostracoda</taxon>
        <taxon>Podocopa</taxon>
        <taxon>Podocopida</taxon>
        <taxon>Darwinulocopina</taxon>
        <taxon>Darwinuloidea</taxon>
        <taxon>Darwinulidae</taxon>
        <taxon>Darwinula</taxon>
    </lineage>
</organism>
<dbReference type="AlphaFoldDB" id="A0A7R8XE65"/>
<feature type="region of interest" description="Disordered" evidence="1">
    <location>
        <begin position="148"/>
        <end position="178"/>
    </location>
</feature>
<proteinExistence type="predicted"/>
<sequence>MNHCVIPSPILGEASGESGMAADFGLGLSHSATEEGELEISYRNGRLLVHEHLHNVTENHGLQAQEELRQGSSLAVFGVLAAMAATAVFILVIAAIIRKIRSKDVVEGEDDEKGEKGMDLTTKSLSWDFPPDTRGKLDNSVFISALKDSSTQRASSTQPVSPSSPSSSSSSTSNSTTLDEIKVDSVSDLFPKSRGNKWDRMQKRLKKGMNRAPFGKKEERTVSIVDLPPEQLQHIFVY</sequence>
<name>A0A7R8XE65_9CRUS</name>
<evidence type="ECO:0000313" key="4">
    <source>
        <dbReference type="Proteomes" id="UP000677054"/>
    </source>
</evidence>
<feature type="transmembrane region" description="Helical" evidence="2">
    <location>
        <begin position="74"/>
        <end position="97"/>
    </location>
</feature>
<evidence type="ECO:0000256" key="2">
    <source>
        <dbReference type="SAM" id="Phobius"/>
    </source>
</evidence>
<keyword evidence="2" id="KW-0812">Transmembrane</keyword>